<dbReference type="Pfam" id="PF08244">
    <property type="entry name" value="Glyco_hydro_32C"/>
    <property type="match status" value="1"/>
</dbReference>
<dbReference type="SUPFAM" id="SSF75005">
    <property type="entry name" value="Arabinanase/levansucrase/invertase"/>
    <property type="match status" value="1"/>
</dbReference>
<proteinExistence type="inferred from homology"/>
<dbReference type="EMBL" id="LK932360">
    <property type="protein sequence ID" value="CDS84313.1"/>
    <property type="molecule type" value="Genomic_DNA"/>
</dbReference>
<dbReference type="InterPro" id="IPR018053">
    <property type="entry name" value="Glyco_hydro_32_AS"/>
</dbReference>
<dbReference type="InterPro" id="IPR001362">
    <property type="entry name" value="Glyco_hydro_32"/>
</dbReference>
<dbReference type="InterPro" id="IPR051214">
    <property type="entry name" value="GH32_Enzymes"/>
</dbReference>
<name>A0A069A9W2_CLODI</name>
<dbReference type="Gene3D" id="2.115.10.20">
    <property type="entry name" value="Glycosyl hydrolase domain, family 43"/>
    <property type="match status" value="1"/>
</dbReference>
<dbReference type="PANTHER" id="PTHR43101">
    <property type="entry name" value="BETA-FRUCTOSIDASE"/>
    <property type="match status" value="1"/>
</dbReference>
<evidence type="ECO:0000256" key="6">
    <source>
        <dbReference type="ARBA" id="ARBA00023295"/>
    </source>
</evidence>
<accession>A0A069A9W2</accession>
<dbReference type="SUPFAM" id="SSF49899">
    <property type="entry name" value="Concanavalin A-like lectins/glucanases"/>
    <property type="match status" value="1"/>
</dbReference>
<dbReference type="PANTHER" id="PTHR43101:SF1">
    <property type="entry name" value="BETA-FRUCTOSIDASE"/>
    <property type="match status" value="1"/>
</dbReference>
<dbReference type="NCBIfam" id="TIGR01322">
    <property type="entry name" value="scrB_fam"/>
    <property type="match status" value="1"/>
</dbReference>
<reference evidence="13" key="1">
    <citation type="submission" date="2014-07" db="EMBL/GenBank/DDBJ databases">
        <authorList>
            <person name="Monot Marc"/>
        </authorList>
    </citation>
    <scope>NUCLEOTIDE SEQUENCE</scope>
    <source>
        <strain evidence="12">7032994</strain>
    </source>
</reference>
<evidence type="ECO:0000259" key="10">
    <source>
        <dbReference type="Pfam" id="PF00251"/>
    </source>
</evidence>
<evidence type="ECO:0000256" key="5">
    <source>
        <dbReference type="ARBA" id="ARBA00022801"/>
    </source>
</evidence>
<evidence type="ECO:0000256" key="3">
    <source>
        <dbReference type="ARBA" id="ARBA00012758"/>
    </source>
</evidence>
<dbReference type="SMART" id="SM00640">
    <property type="entry name" value="Glyco_32"/>
    <property type="match status" value="1"/>
</dbReference>
<dbReference type="PROSITE" id="PS00609">
    <property type="entry name" value="GLYCOSYL_HYDROL_F32"/>
    <property type="match status" value="1"/>
</dbReference>
<dbReference type="InterPro" id="IPR013320">
    <property type="entry name" value="ConA-like_dom_sf"/>
</dbReference>
<keyword evidence="6 8" id="KW-0326">Glycosidase</keyword>
<comment type="function">
    <text evidence="9">Enables the bacterium to metabolize sucrose as a sole carbon source.</text>
</comment>
<dbReference type="InterPro" id="IPR006232">
    <property type="entry name" value="Suc6P_hydrolase"/>
</dbReference>
<keyword evidence="5 8" id="KW-0378">Hydrolase</keyword>
<comment type="pathway">
    <text evidence="1 9">Glycan biosynthesis; sucrose metabolism.</text>
</comment>
<dbReference type="InterPro" id="IPR013189">
    <property type="entry name" value="Glyco_hydro_32_C"/>
</dbReference>
<evidence type="ECO:0000256" key="8">
    <source>
        <dbReference type="RuleBase" id="RU362110"/>
    </source>
</evidence>
<comment type="subcellular location">
    <subcellularLocation>
        <location evidence="9">Cytoplasm</location>
    </subcellularLocation>
</comment>
<evidence type="ECO:0000256" key="4">
    <source>
        <dbReference type="ARBA" id="ARBA00019623"/>
    </source>
</evidence>
<evidence type="ECO:0000259" key="11">
    <source>
        <dbReference type="Pfam" id="PF08244"/>
    </source>
</evidence>
<dbReference type="GO" id="GO:0004564">
    <property type="term" value="F:beta-fructofuranosidase activity"/>
    <property type="evidence" value="ECO:0007669"/>
    <property type="project" value="UniProtKB-EC"/>
</dbReference>
<feature type="domain" description="Glycosyl hydrolase family 32 C-terminal" evidence="11">
    <location>
        <begin position="352"/>
        <end position="476"/>
    </location>
</feature>
<feature type="domain" description="Glycosyl hydrolase family 32 N-terminal" evidence="10">
    <location>
        <begin position="35"/>
        <end position="337"/>
    </location>
</feature>
<evidence type="ECO:0000256" key="1">
    <source>
        <dbReference type="ARBA" id="ARBA00004914"/>
    </source>
</evidence>
<dbReference type="CDD" id="cd18623">
    <property type="entry name" value="GH32_ScrB-like"/>
    <property type="match status" value="1"/>
</dbReference>
<evidence type="ECO:0000313" key="12">
    <source>
        <dbReference type="EMBL" id="CDS84313.1"/>
    </source>
</evidence>
<dbReference type="Gene3D" id="2.60.120.560">
    <property type="entry name" value="Exo-inulinase, domain 1"/>
    <property type="match status" value="1"/>
</dbReference>
<protein>
    <recommendedName>
        <fullName evidence="4 8">Sucrose-6-phosphate hydrolase</fullName>
        <ecNumber evidence="3 8">3.2.1.26</ecNumber>
    </recommendedName>
    <alternativeName>
        <fullName evidence="7 9">Invertase</fullName>
    </alternativeName>
</protein>
<dbReference type="EC" id="3.2.1.26" evidence="3 8"/>
<comment type="similarity">
    <text evidence="2 8">Belongs to the glycosyl hydrolase 32 family.</text>
</comment>
<sequence length="493" mass="57607">MYKEPKYRTILESTKEELNKLRNISLNDKYKPLFHIHPQHGLLNDPNGLAYYNGKYHVFYQWYPYDATHGMKHWAYVSSDDFVNWNREDVALIPIESYESHGAYSGNAIEVDGKLHMYYTGNIKYSAEDRYAYQNLAIMNKDGKITKYENNPIVSEIPKGYTGHVRDPKVFKIKDKYFMLLGAQTSDKKGVIIVYESKNSIDWNFKGELNVKNIDEDFGYMWECPDYINIDEKDILIFSPQGVEPKGFDYQNIYNVVYAIGNMDLDNLTFEIDTMKELEKGFDFYAPQTFIKDSQIILFAWAGMGEVLYPTDKNKWAHCLTVPRKLNIKNNKLLQMPVDELIKLRYDETSGQNTIKNNINIIENDENVYELNINIKNIDSNKFGLELFSSQDEGVKLEFNKLGNIVTLDRSNFKKVFGVEYGTNRKEYINIDENTNIKVLADRSILEIFINEGEVVFTSRIFAKENSNQIRVYSDKIVEYEYTKFKLKQGIEL</sequence>
<evidence type="ECO:0000256" key="7">
    <source>
        <dbReference type="ARBA" id="ARBA00033367"/>
    </source>
</evidence>
<gene>
    <name evidence="13" type="primary">scrB</name>
    <name evidence="13" type="ORF">BN1096_620152</name>
    <name evidence="12" type="ORF">BN1097_250155</name>
</gene>
<dbReference type="Pfam" id="PF00251">
    <property type="entry name" value="Glyco_hydro_32N"/>
    <property type="match status" value="1"/>
</dbReference>
<evidence type="ECO:0000256" key="2">
    <source>
        <dbReference type="ARBA" id="ARBA00009902"/>
    </source>
</evidence>
<dbReference type="UniPathway" id="UPA00238"/>
<evidence type="ECO:0000313" key="13">
    <source>
        <dbReference type="EMBL" id="CDS87660.1"/>
    </source>
</evidence>
<dbReference type="RefSeq" id="WP_021366702.1">
    <property type="nucleotide sequence ID" value="NZ_BBYB01000071.1"/>
</dbReference>
<comment type="catalytic activity">
    <reaction evidence="8">
        <text>Hydrolysis of terminal non-reducing beta-D-fructofuranoside residues in beta-D-fructofuranosides.</text>
        <dbReference type="EC" id="3.2.1.26"/>
    </reaction>
</comment>
<dbReference type="InterPro" id="IPR013148">
    <property type="entry name" value="Glyco_hydro_32_N"/>
</dbReference>
<evidence type="ECO:0000256" key="9">
    <source>
        <dbReference type="RuleBase" id="RU365015"/>
    </source>
</evidence>
<dbReference type="GO" id="GO:0005985">
    <property type="term" value="P:sucrose metabolic process"/>
    <property type="evidence" value="ECO:0007669"/>
    <property type="project" value="UniProtKB-UniPathway"/>
</dbReference>
<dbReference type="InterPro" id="IPR023296">
    <property type="entry name" value="Glyco_hydro_beta-prop_sf"/>
</dbReference>
<dbReference type="GO" id="GO:0005737">
    <property type="term" value="C:cytoplasm"/>
    <property type="evidence" value="ECO:0007669"/>
    <property type="project" value="UniProtKB-SubCell"/>
</dbReference>
<keyword evidence="9" id="KW-0119">Carbohydrate metabolism</keyword>
<keyword evidence="9" id="KW-0963">Cytoplasm</keyword>
<dbReference type="AlphaFoldDB" id="A0A069A9W2"/>
<organism evidence="13">
    <name type="scientific">Clostridioides difficile</name>
    <name type="common">Peptoclostridium difficile</name>
    <dbReference type="NCBI Taxonomy" id="1496"/>
    <lineage>
        <taxon>Bacteria</taxon>
        <taxon>Bacillati</taxon>
        <taxon>Bacillota</taxon>
        <taxon>Clostridia</taxon>
        <taxon>Peptostreptococcales</taxon>
        <taxon>Peptostreptococcaceae</taxon>
        <taxon>Clostridioides</taxon>
    </lineage>
</organism>
<dbReference type="EMBL" id="LK932516">
    <property type="protein sequence ID" value="CDS87660.1"/>
    <property type="molecule type" value="Genomic_DNA"/>
</dbReference>